<feature type="domain" description="D-isomer specific 2-hydroxyacid dehydrogenase NAD-binding" evidence="3">
    <location>
        <begin position="106"/>
        <end position="274"/>
    </location>
</feature>
<keyword evidence="1" id="KW-0560">Oxidoreductase</keyword>
<proteinExistence type="predicted"/>
<evidence type="ECO:0000313" key="5">
    <source>
        <dbReference type="Proteomes" id="UP001491552"/>
    </source>
</evidence>
<dbReference type="SUPFAM" id="SSF51735">
    <property type="entry name" value="NAD(P)-binding Rossmann-fold domains"/>
    <property type="match status" value="1"/>
</dbReference>
<dbReference type="PANTHER" id="PTHR43333">
    <property type="entry name" value="2-HACID_DH_C DOMAIN-CONTAINING PROTEIN"/>
    <property type="match status" value="1"/>
</dbReference>
<accession>A0ABV1G764</accession>
<dbReference type="RefSeq" id="WP_349135967.1">
    <property type="nucleotide sequence ID" value="NZ_JBBMFF010000222.1"/>
</dbReference>
<dbReference type="SUPFAM" id="SSF52283">
    <property type="entry name" value="Formate/glycerate dehydrogenase catalytic domain-like"/>
    <property type="match status" value="1"/>
</dbReference>
<dbReference type="PANTHER" id="PTHR43333:SF1">
    <property type="entry name" value="D-ISOMER SPECIFIC 2-HYDROXYACID DEHYDROGENASE NAD-BINDING DOMAIN-CONTAINING PROTEIN"/>
    <property type="match status" value="1"/>
</dbReference>
<gene>
    <name evidence="4" type="ORF">WMO66_08365</name>
</gene>
<dbReference type="InterPro" id="IPR006140">
    <property type="entry name" value="D-isomer_DH_NAD-bd"/>
</dbReference>
<name>A0ABV1G764_9FIRM</name>
<evidence type="ECO:0000256" key="1">
    <source>
        <dbReference type="ARBA" id="ARBA00023002"/>
    </source>
</evidence>
<dbReference type="EMBL" id="JBBMFF010000222">
    <property type="protein sequence ID" value="MEQ2511257.1"/>
    <property type="molecule type" value="Genomic_DNA"/>
</dbReference>
<comment type="caution">
    <text evidence="4">The sequence shown here is derived from an EMBL/GenBank/DDBJ whole genome shotgun (WGS) entry which is preliminary data.</text>
</comment>
<dbReference type="Gene3D" id="3.40.50.720">
    <property type="entry name" value="NAD(P)-binding Rossmann-like Domain"/>
    <property type="match status" value="2"/>
</dbReference>
<evidence type="ECO:0000256" key="2">
    <source>
        <dbReference type="ARBA" id="ARBA00023027"/>
    </source>
</evidence>
<evidence type="ECO:0000259" key="3">
    <source>
        <dbReference type="Pfam" id="PF02826"/>
    </source>
</evidence>
<organism evidence="4 5">
    <name type="scientific">Faecousia intestinalis</name>
    <dbReference type="NCBI Taxonomy" id="3133167"/>
    <lineage>
        <taxon>Bacteria</taxon>
        <taxon>Bacillati</taxon>
        <taxon>Bacillota</taxon>
        <taxon>Clostridia</taxon>
        <taxon>Eubacteriales</taxon>
        <taxon>Oscillospiraceae</taxon>
        <taxon>Faecousia</taxon>
    </lineage>
</organism>
<dbReference type="Proteomes" id="UP001491552">
    <property type="component" value="Unassembled WGS sequence"/>
</dbReference>
<keyword evidence="5" id="KW-1185">Reference proteome</keyword>
<evidence type="ECO:0000313" key="4">
    <source>
        <dbReference type="EMBL" id="MEQ2511257.1"/>
    </source>
</evidence>
<dbReference type="InterPro" id="IPR036291">
    <property type="entry name" value="NAD(P)-bd_dom_sf"/>
</dbReference>
<reference evidence="4 5" key="1">
    <citation type="submission" date="2024-03" db="EMBL/GenBank/DDBJ databases">
        <title>Human intestinal bacterial collection.</title>
        <authorList>
            <person name="Pauvert C."/>
            <person name="Hitch T.C.A."/>
            <person name="Clavel T."/>
        </authorList>
    </citation>
    <scope>NUCLEOTIDE SEQUENCE [LARGE SCALE GENOMIC DNA]</scope>
    <source>
        <strain evidence="4 5">CLA-AA-H192</strain>
    </source>
</reference>
<sequence length="294" mass="32680">MNILVTGAFQLNSGEREQLEAAGHKVFVHGDERAPVDCPERYEAVVCNGLFLYNSIERFTSLRVIQLTSAGLDRVPLDDIRARGIELHNAAGVYSVPMAEFAVCGILQLYKQSRFFAENQIQHKWEKHRGLLELSGKRVCILGCGDVGREIAKRLKAFGCHITGVNRTVRVLPDFDELLPLDKLAETAAACDILVCCIALTPETRGIVSEEIFGRLHDGAIFVNVARGALANEAVLTKWLQNGGCAVLDVFEEEPLPESSPLWDMENVVLTPHNSFVGEENRARLWEKIKENLK</sequence>
<dbReference type="Pfam" id="PF02826">
    <property type="entry name" value="2-Hacid_dh_C"/>
    <property type="match status" value="1"/>
</dbReference>
<protein>
    <submittedName>
        <fullName evidence="4">NAD(P)-dependent oxidoreductase</fullName>
    </submittedName>
</protein>
<keyword evidence="2" id="KW-0520">NAD</keyword>